<keyword evidence="3 4" id="KW-0418">Kinase</keyword>
<dbReference type="PANTHER" id="PTHR10584:SF166">
    <property type="entry name" value="RIBOKINASE"/>
    <property type="match status" value="1"/>
</dbReference>
<dbReference type="AlphaFoldDB" id="A0A4R4FJ04"/>
<dbReference type="InterPro" id="IPR002139">
    <property type="entry name" value="Ribo/fructo_kinase"/>
</dbReference>
<dbReference type="Gene3D" id="3.40.1190.20">
    <property type="match status" value="1"/>
</dbReference>
<evidence type="ECO:0000256" key="3">
    <source>
        <dbReference type="ARBA" id="ARBA00022777"/>
    </source>
</evidence>
<dbReference type="InterPro" id="IPR011611">
    <property type="entry name" value="PfkB_dom"/>
</dbReference>
<comment type="caution">
    <text evidence="6">The sequence shown here is derived from an EMBL/GenBank/DDBJ whole genome shotgun (WGS) entry which is preliminary data.</text>
</comment>
<name>A0A4R4FJ04_9FIRM</name>
<accession>A0A4R4FJ04</accession>
<dbReference type="Proteomes" id="UP000295710">
    <property type="component" value="Unassembled WGS sequence"/>
</dbReference>
<gene>
    <name evidence="6" type="ORF">E1963_05425</name>
</gene>
<evidence type="ECO:0000256" key="1">
    <source>
        <dbReference type="ARBA" id="ARBA00010688"/>
    </source>
</evidence>
<dbReference type="PROSITE" id="PS00584">
    <property type="entry name" value="PFKB_KINASES_2"/>
    <property type="match status" value="1"/>
</dbReference>
<evidence type="ECO:0000259" key="5">
    <source>
        <dbReference type="Pfam" id="PF00294"/>
    </source>
</evidence>
<evidence type="ECO:0000313" key="6">
    <source>
        <dbReference type="EMBL" id="TDA22823.1"/>
    </source>
</evidence>
<dbReference type="PRINTS" id="PR00990">
    <property type="entry name" value="RIBOKINASE"/>
</dbReference>
<dbReference type="PANTHER" id="PTHR10584">
    <property type="entry name" value="SUGAR KINASE"/>
    <property type="match status" value="1"/>
</dbReference>
<evidence type="ECO:0000256" key="4">
    <source>
        <dbReference type="RuleBase" id="RU003704"/>
    </source>
</evidence>
<dbReference type="InterPro" id="IPR029056">
    <property type="entry name" value="Ribokinase-like"/>
</dbReference>
<protein>
    <recommendedName>
        <fullName evidence="5">Carbohydrate kinase PfkB domain-containing protein</fullName>
    </recommendedName>
</protein>
<dbReference type="InterPro" id="IPR002173">
    <property type="entry name" value="Carboh/pur_kinase_PfkB_CS"/>
</dbReference>
<dbReference type="GO" id="GO:0006796">
    <property type="term" value="P:phosphate-containing compound metabolic process"/>
    <property type="evidence" value="ECO:0007669"/>
    <property type="project" value="UniProtKB-ARBA"/>
</dbReference>
<keyword evidence="7" id="KW-1185">Reference proteome</keyword>
<evidence type="ECO:0000256" key="2">
    <source>
        <dbReference type="ARBA" id="ARBA00022679"/>
    </source>
</evidence>
<dbReference type="Pfam" id="PF00294">
    <property type="entry name" value="PfkB"/>
    <property type="match status" value="1"/>
</dbReference>
<reference evidence="6 7" key="1">
    <citation type="journal article" date="2016" name="Nat. Microbiol.">
        <title>The Mouse Intestinal Bacterial Collection (miBC) provides host-specific insight into cultured diversity and functional potential of the gut microbiota.</title>
        <authorList>
            <person name="Lagkouvardos I."/>
            <person name="Pukall R."/>
            <person name="Abt B."/>
            <person name="Foesel B.U."/>
            <person name="Meier-Kolthoff J.P."/>
            <person name="Kumar N."/>
            <person name="Bresciani A."/>
            <person name="Martinez I."/>
            <person name="Just S."/>
            <person name="Ziegler C."/>
            <person name="Brugiroux S."/>
            <person name="Garzetti D."/>
            <person name="Wenning M."/>
            <person name="Bui T.P."/>
            <person name="Wang J."/>
            <person name="Hugenholtz F."/>
            <person name="Plugge C.M."/>
            <person name="Peterson D.A."/>
            <person name="Hornef M.W."/>
            <person name="Baines J.F."/>
            <person name="Smidt H."/>
            <person name="Walter J."/>
            <person name="Kristiansen K."/>
            <person name="Nielsen H.B."/>
            <person name="Haller D."/>
            <person name="Overmann J."/>
            <person name="Stecher B."/>
            <person name="Clavel T."/>
        </authorList>
    </citation>
    <scope>NUCLEOTIDE SEQUENCE [LARGE SCALE GENOMIC DNA]</scope>
    <source>
        <strain evidence="6 7">DSM 28560</strain>
    </source>
</reference>
<dbReference type="EMBL" id="SMMX01000003">
    <property type="protein sequence ID" value="TDA22823.1"/>
    <property type="molecule type" value="Genomic_DNA"/>
</dbReference>
<organism evidence="6 7">
    <name type="scientific">Extibacter muris</name>
    <dbReference type="NCBI Taxonomy" id="1796622"/>
    <lineage>
        <taxon>Bacteria</taxon>
        <taxon>Bacillati</taxon>
        <taxon>Bacillota</taxon>
        <taxon>Clostridia</taxon>
        <taxon>Lachnospirales</taxon>
        <taxon>Lachnospiraceae</taxon>
        <taxon>Extibacter</taxon>
    </lineage>
</organism>
<evidence type="ECO:0000313" key="7">
    <source>
        <dbReference type="Proteomes" id="UP000295710"/>
    </source>
</evidence>
<keyword evidence="2 4" id="KW-0808">Transferase</keyword>
<proteinExistence type="inferred from homology"/>
<dbReference type="SUPFAM" id="SSF53613">
    <property type="entry name" value="Ribokinase-like"/>
    <property type="match status" value="1"/>
</dbReference>
<dbReference type="GO" id="GO:0005829">
    <property type="term" value="C:cytosol"/>
    <property type="evidence" value="ECO:0007669"/>
    <property type="project" value="TreeGrafter"/>
</dbReference>
<dbReference type="GO" id="GO:0016301">
    <property type="term" value="F:kinase activity"/>
    <property type="evidence" value="ECO:0007669"/>
    <property type="project" value="UniProtKB-KW"/>
</dbReference>
<dbReference type="RefSeq" id="WP_132276068.1">
    <property type="nucleotide sequence ID" value="NZ_JAOBST010000052.1"/>
</dbReference>
<feature type="domain" description="Carbohydrate kinase PfkB" evidence="5">
    <location>
        <begin position="3"/>
        <end position="289"/>
    </location>
</feature>
<comment type="similarity">
    <text evidence="1 4">Belongs to the carbohydrate kinase PfkB family.</text>
</comment>
<sequence>MSKKCLIIGAAMLDIIMEIVRLPRSGEDMYAKGQKMTVGGCAYNAADILKHFQVDHTFFAPVGTGMYARFIEEELKRSGHESAVKSGQMDNGYCLCMVEADGERTFVTMPGIECRFEKEWFDSLAGEDYESAYVSGYEIEGEGGDVILDFLESVPDILVYYAPGPRITYIPDEKRDRLYRLHPVLHLNETESISATGADTAEDAALLLAEKTGNVVIITLGDRGVLLCEGGKTSVIPAERAEVVDTIGAGDSHIGAVMAMRALGNSFEEAVRTANKVSAMVVGVKGPTLTKEQFEKGF</sequence>